<accession>A0A699UIB8</accession>
<feature type="region of interest" description="Disordered" evidence="1">
    <location>
        <begin position="76"/>
        <end position="115"/>
    </location>
</feature>
<dbReference type="AlphaFoldDB" id="A0A699UIB8"/>
<sequence>MSRTSVRPIPCPPALVLKNGVNSCWLMAGVSGAPSFSMRSASGWVVVVIHTLPPAGPMASRAFLATLSKACRFGRSAAGPGRAAAGAGRGGAGRAAAAAPGGRSRPRSRRAGCCA</sequence>
<comment type="caution">
    <text evidence="2">The sequence shown here is derived from an EMBL/GenBank/DDBJ whole genome shotgun (WGS) entry which is preliminary data.</text>
</comment>
<reference evidence="2" key="1">
    <citation type="journal article" date="2019" name="Sci. Rep.">
        <title>Draft genome of Tanacetum cinerariifolium, the natural source of mosquito coil.</title>
        <authorList>
            <person name="Yamashiro T."/>
            <person name="Shiraishi A."/>
            <person name="Satake H."/>
            <person name="Nakayama K."/>
        </authorList>
    </citation>
    <scope>NUCLEOTIDE SEQUENCE</scope>
</reference>
<feature type="compositionally biased region" description="Low complexity" evidence="1">
    <location>
        <begin position="76"/>
        <end position="86"/>
    </location>
</feature>
<protein>
    <submittedName>
        <fullName evidence="2">Uncharacterized protein</fullName>
    </submittedName>
</protein>
<evidence type="ECO:0000256" key="1">
    <source>
        <dbReference type="SAM" id="MobiDB-lite"/>
    </source>
</evidence>
<name>A0A699UIB8_TANCI</name>
<proteinExistence type="predicted"/>
<gene>
    <name evidence="2" type="ORF">Tci_893025</name>
</gene>
<evidence type="ECO:0000313" key="2">
    <source>
        <dbReference type="EMBL" id="GFD21056.1"/>
    </source>
</evidence>
<organism evidence="2">
    <name type="scientific">Tanacetum cinerariifolium</name>
    <name type="common">Dalmatian daisy</name>
    <name type="synonym">Chrysanthemum cinerariifolium</name>
    <dbReference type="NCBI Taxonomy" id="118510"/>
    <lineage>
        <taxon>Eukaryota</taxon>
        <taxon>Viridiplantae</taxon>
        <taxon>Streptophyta</taxon>
        <taxon>Embryophyta</taxon>
        <taxon>Tracheophyta</taxon>
        <taxon>Spermatophyta</taxon>
        <taxon>Magnoliopsida</taxon>
        <taxon>eudicotyledons</taxon>
        <taxon>Gunneridae</taxon>
        <taxon>Pentapetalae</taxon>
        <taxon>asterids</taxon>
        <taxon>campanulids</taxon>
        <taxon>Asterales</taxon>
        <taxon>Asteraceae</taxon>
        <taxon>Asteroideae</taxon>
        <taxon>Anthemideae</taxon>
        <taxon>Anthemidinae</taxon>
        <taxon>Tanacetum</taxon>
    </lineage>
</organism>
<feature type="compositionally biased region" description="Low complexity" evidence="1">
    <location>
        <begin position="94"/>
        <end position="103"/>
    </location>
</feature>
<feature type="compositionally biased region" description="Basic residues" evidence="1">
    <location>
        <begin position="104"/>
        <end position="115"/>
    </location>
</feature>
<dbReference type="EMBL" id="BKCJ011327055">
    <property type="protein sequence ID" value="GFD21056.1"/>
    <property type="molecule type" value="Genomic_DNA"/>
</dbReference>